<evidence type="ECO:0000313" key="5">
    <source>
        <dbReference type="EMBL" id="CAI2175610.1"/>
    </source>
</evidence>
<feature type="domain" description="tRNA synthetases class I catalytic" evidence="4">
    <location>
        <begin position="31"/>
        <end position="191"/>
    </location>
</feature>
<dbReference type="GO" id="GO:0005829">
    <property type="term" value="C:cytosol"/>
    <property type="evidence" value="ECO:0007669"/>
    <property type="project" value="TreeGrafter"/>
</dbReference>
<evidence type="ECO:0000256" key="2">
    <source>
        <dbReference type="ARBA" id="ARBA00022741"/>
    </source>
</evidence>
<evidence type="ECO:0000259" key="4">
    <source>
        <dbReference type="Pfam" id="PF01406"/>
    </source>
</evidence>
<accession>A0A9W4SMJ2</accession>
<dbReference type="Proteomes" id="UP001153678">
    <property type="component" value="Unassembled WGS sequence"/>
</dbReference>
<keyword evidence="1" id="KW-0436">Ligase</keyword>
<dbReference type="SUPFAM" id="SSF52374">
    <property type="entry name" value="Nucleotidylyl transferase"/>
    <property type="match status" value="1"/>
</dbReference>
<keyword evidence="6" id="KW-1185">Reference proteome</keyword>
<dbReference type="InterPro" id="IPR032678">
    <property type="entry name" value="tRNA-synt_1_cat_dom"/>
</dbReference>
<name>A0A9W4SMJ2_9GLOM</name>
<dbReference type="OrthoDB" id="2419251at2759"/>
<dbReference type="AlphaFoldDB" id="A0A9W4SMJ2"/>
<reference evidence="5" key="1">
    <citation type="submission" date="2022-08" db="EMBL/GenBank/DDBJ databases">
        <authorList>
            <person name="Kallberg Y."/>
            <person name="Tangrot J."/>
            <person name="Rosling A."/>
        </authorList>
    </citation>
    <scope>NUCLEOTIDE SEQUENCE</scope>
    <source>
        <strain evidence="5">Wild A</strain>
    </source>
</reference>
<gene>
    <name evidence="5" type="ORF">FWILDA_LOCUS7180</name>
</gene>
<comment type="caution">
    <text evidence="5">The sequence shown here is derived from an EMBL/GenBank/DDBJ whole genome shotgun (WGS) entry which is preliminary data.</text>
</comment>
<dbReference type="Gene3D" id="3.40.50.620">
    <property type="entry name" value="HUPs"/>
    <property type="match status" value="1"/>
</dbReference>
<evidence type="ECO:0000256" key="3">
    <source>
        <dbReference type="ARBA" id="ARBA00022840"/>
    </source>
</evidence>
<organism evidence="5 6">
    <name type="scientific">Funneliformis geosporum</name>
    <dbReference type="NCBI Taxonomy" id="1117311"/>
    <lineage>
        <taxon>Eukaryota</taxon>
        <taxon>Fungi</taxon>
        <taxon>Fungi incertae sedis</taxon>
        <taxon>Mucoromycota</taxon>
        <taxon>Glomeromycotina</taxon>
        <taxon>Glomeromycetes</taxon>
        <taxon>Glomerales</taxon>
        <taxon>Glomeraceae</taxon>
        <taxon>Funneliformis</taxon>
    </lineage>
</organism>
<dbReference type="InterPro" id="IPR014729">
    <property type="entry name" value="Rossmann-like_a/b/a_fold"/>
</dbReference>
<dbReference type="GO" id="GO:0005524">
    <property type="term" value="F:ATP binding"/>
    <property type="evidence" value="ECO:0007669"/>
    <property type="project" value="UniProtKB-KW"/>
</dbReference>
<keyword evidence="3" id="KW-0067">ATP-binding</keyword>
<dbReference type="Pfam" id="PF01406">
    <property type="entry name" value="tRNA-synt_1e"/>
    <property type="match status" value="1"/>
</dbReference>
<dbReference type="InterPro" id="IPR024909">
    <property type="entry name" value="Cys-tRNA/MSH_ligase"/>
</dbReference>
<dbReference type="PANTHER" id="PTHR10890:SF3">
    <property type="entry name" value="CYSTEINE--TRNA LIGASE, CYTOPLASMIC"/>
    <property type="match status" value="1"/>
</dbReference>
<dbReference type="PRINTS" id="PR00983">
    <property type="entry name" value="TRNASYNTHCYS"/>
</dbReference>
<protein>
    <submittedName>
        <fullName evidence="5">14548_t:CDS:1</fullName>
    </submittedName>
</protein>
<keyword evidence="2" id="KW-0547">Nucleotide-binding</keyword>
<evidence type="ECO:0000313" key="6">
    <source>
        <dbReference type="Proteomes" id="UP001153678"/>
    </source>
</evidence>
<dbReference type="GO" id="GO:0004817">
    <property type="term" value="F:cysteine-tRNA ligase activity"/>
    <property type="evidence" value="ECO:0007669"/>
    <property type="project" value="TreeGrafter"/>
</dbReference>
<evidence type="ECO:0000256" key="1">
    <source>
        <dbReference type="ARBA" id="ARBA00022598"/>
    </source>
</evidence>
<dbReference type="PANTHER" id="PTHR10890">
    <property type="entry name" value="CYSTEINYL-TRNA SYNTHETASE"/>
    <property type="match status" value="1"/>
</dbReference>
<dbReference type="EMBL" id="CAMKVN010001388">
    <property type="protein sequence ID" value="CAI2175610.1"/>
    <property type="molecule type" value="Genomic_DNA"/>
</dbReference>
<proteinExistence type="predicted"/>
<dbReference type="GO" id="GO:0006423">
    <property type="term" value="P:cysteinyl-tRNA aminoacylation"/>
    <property type="evidence" value="ECO:0007669"/>
    <property type="project" value="TreeGrafter"/>
</dbReference>
<sequence length="191" mass="22270">MVNFGKINLMELQLFNSLKKKVTKLNLQPGQTVNIYLCGPTVYDHIHIGNLRPIIIFDILHRLLVNLEIKVNYIQNITDIDDKIIIKSQKENKSEKEIGDYYTQSYFANLLRYNVLPPTFSPRVTEYISQIHEFIKNLLEKGVAYQKTGEVFFEVRKNQAYGKLSGQNLEKLKTGQEKKMGERKNSRDFVL</sequence>